<dbReference type="Proteomes" id="UP001289374">
    <property type="component" value="Unassembled WGS sequence"/>
</dbReference>
<dbReference type="CDD" id="cd09272">
    <property type="entry name" value="RNase_HI_RT_Ty1"/>
    <property type="match status" value="1"/>
</dbReference>
<gene>
    <name evidence="1" type="ORF">Sango_1273200</name>
</gene>
<dbReference type="EMBL" id="JACGWL010000007">
    <property type="protein sequence ID" value="KAK4397977.1"/>
    <property type="molecule type" value="Genomic_DNA"/>
</dbReference>
<evidence type="ECO:0000313" key="2">
    <source>
        <dbReference type="Proteomes" id="UP001289374"/>
    </source>
</evidence>
<sequence>MHPPEGYNVPESHASCRDTRHYLAGYYILLGDALVFWKTKKQNVVSRSTVEDFGVSVPTTIPFLSDNRAALHIVTNPVFHGRTKHSKINCHIVRDKFKFGLIAPSHVSSKAQIADMFTKSLLGPSFFQLLSKLGLVGLTPSLTCGGFEGINMSCQIAISSLKSFSPIIR</sequence>
<proteinExistence type="predicted"/>
<evidence type="ECO:0000313" key="1">
    <source>
        <dbReference type="EMBL" id="KAK4397977.1"/>
    </source>
</evidence>
<accession>A0AAE1WRL1</accession>
<comment type="caution">
    <text evidence="1">The sequence shown here is derived from an EMBL/GenBank/DDBJ whole genome shotgun (WGS) entry which is preliminary data.</text>
</comment>
<reference evidence="1" key="2">
    <citation type="journal article" date="2024" name="Plant">
        <title>Genomic evolution and insights into agronomic trait innovations of Sesamum species.</title>
        <authorList>
            <person name="Miao H."/>
            <person name="Wang L."/>
            <person name="Qu L."/>
            <person name="Liu H."/>
            <person name="Sun Y."/>
            <person name="Le M."/>
            <person name="Wang Q."/>
            <person name="Wei S."/>
            <person name="Zheng Y."/>
            <person name="Lin W."/>
            <person name="Duan Y."/>
            <person name="Cao H."/>
            <person name="Xiong S."/>
            <person name="Wang X."/>
            <person name="Wei L."/>
            <person name="Li C."/>
            <person name="Ma Q."/>
            <person name="Ju M."/>
            <person name="Zhao R."/>
            <person name="Li G."/>
            <person name="Mu C."/>
            <person name="Tian Q."/>
            <person name="Mei H."/>
            <person name="Zhang T."/>
            <person name="Gao T."/>
            <person name="Zhang H."/>
        </authorList>
    </citation>
    <scope>NUCLEOTIDE SEQUENCE</scope>
    <source>
        <strain evidence="1">K16</strain>
    </source>
</reference>
<keyword evidence="2" id="KW-1185">Reference proteome</keyword>
<organism evidence="1 2">
    <name type="scientific">Sesamum angolense</name>
    <dbReference type="NCBI Taxonomy" id="2727404"/>
    <lineage>
        <taxon>Eukaryota</taxon>
        <taxon>Viridiplantae</taxon>
        <taxon>Streptophyta</taxon>
        <taxon>Embryophyta</taxon>
        <taxon>Tracheophyta</taxon>
        <taxon>Spermatophyta</taxon>
        <taxon>Magnoliopsida</taxon>
        <taxon>eudicotyledons</taxon>
        <taxon>Gunneridae</taxon>
        <taxon>Pentapetalae</taxon>
        <taxon>asterids</taxon>
        <taxon>lamiids</taxon>
        <taxon>Lamiales</taxon>
        <taxon>Pedaliaceae</taxon>
        <taxon>Sesamum</taxon>
    </lineage>
</organism>
<dbReference type="PANTHER" id="PTHR11439">
    <property type="entry name" value="GAG-POL-RELATED RETROTRANSPOSON"/>
    <property type="match status" value="1"/>
</dbReference>
<protein>
    <recommendedName>
        <fullName evidence="3">Copia protein</fullName>
    </recommendedName>
</protein>
<reference evidence="1" key="1">
    <citation type="submission" date="2020-06" db="EMBL/GenBank/DDBJ databases">
        <authorList>
            <person name="Li T."/>
            <person name="Hu X."/>
            <person name="Zhang T."/>
            <person name="Song X."/>
            <person name="Zhang H."/>
            <person name="Dai N."/>
            <person name="Sheng W."/>
            <person name="Hou X."/>
            <person name="Wei L."/>
        </authorList>
    </citation>
    <scope>NUCLEOTIDE SEQUENCE</scope>
    <source>
        <strain evidence="1">K16</strain>
        <tissue evidence="1">Leaf</tissue>
    </source>
</reference>
<dbReference type="AlphaFoldDB" id="A0AAE1WRL1"/>
<dbReference type="PANTHER" id="PTHR11439:SF465">
    <property type="entry name" value="REVERSE TRANSCRIPTASE TY1_COPIA-TYPE DOMAIN-CONTAINING PROTEIN"/>
    <property type="match status" value="1"/>
</dbReference>
<name>A0AAE1WRL1_9LAMI</name>
<evidence type="ECO:0008006" key="3">
    <source>
        <dbReference type="Google" id="ProtNLM"/>
    </source>
</evidence>